<keyword evidence="4" id="KW-1185">Reference proteome</keyword>
<reference evidence="3" key="1">
    <citation type="submission" date="2021-06" db="EMBL/GenBank/DDBJ databases">
        <authorList>
            <person name="Hodson N. C."/>
            <person name="Mongue J. A."/>
            <person name="Jaron S. K."/>
        </authorList>
    </citation>
    <scope>NUCLEOTIDE SEQUENCE</scope>
</reference>
<organism evidence="3 4">
    <name type="scientific">Allacma fusca</name>
    <dbReference type="NCBI Taxonomy" id="39272"/>
    <lineage>
        <taxon>Eukaryota</taxon>
        <taxon>Metazoa</taxon>
        <taxon>Ecdysozoa</taxon>
        <taxon>Arthropoda</taxon>
        <taxon>Hexapoda</taxon>
        <taxon>Collembola</taxon>
        <taxon>Symphypleona</taxon>
        <taxon>Sminthuridae</taxon>
        <taxon>Allacma</taxon>
    </lineage>
</organism>
<evidence type="ECO:0000313" key="3">
    <source>
        <dbReference type="EMBL" id="CAG7834755.1"/>
    </source>
</evidence>
<evidence type="ECO:0000313" key="4">
    <source>
        <dbReference type="Proteomes" id="UP000708208"/>
    </source>
</evidence>
<feature type="region of interest" description="Disordered" evidence="1">
    <location>
        <begin position="36"/>
        <end position="78"/>
    </location>
</feature>
<feature type="chain" id="PRO_5035256394" evidence="2">
    <location>
        <begin position="37"/>
        <end position="124"/>
    </location>
</feature>
<keyword evidence="2" id="KW-0732">Signal</keyword>
<gene>
    <name evidence="3" type="ORF">AFUS01_LOCUS44225</name>
</gene>
<dbReference type="Proteomes" id="UP000708208">
    <property type="component" value="Unassembled WGS sequence"/>
</dbReference>
<dbReference type="EMBL" id="CAJVCH010570360">
    <property type="protein sequence ID" value="CAG7834755.1"/>
    <property type="molecule type" value="Genomic_DNA"/>
</dbReference>
<sequence length="124" mass="13588">MTRPRSIFEDRIDKILRFLLLSFVLLFFLQFQGGTCNSSSNSNSGGHSSGHGAVTTSSKPETHGEPSQITPTPPAPKELITNETAAKIFLEDLNSQATAACQNRAIKDWMYATNITVFNKQQAV</sequence>
<accession>A0A8J2MA20</accession>
<evidence type="ECO:0000256" key="2">
    <source>
        <dbReference type="SAM" id="SignalP"/>
    </source>
</evidence>
<feature type="compositionally biased region" description="Low complexity" evidence="1">
    <location>
        <begin position="36"/>
        <end position="58"/>
    </location>
</feature>
<proteinExistence type="predicted"/>
<evidence type="ECO:0000256" key="1">
    <source>
        <dbReference type="SAM" id="MobiDB-lite"/>
    </source>
</evidence>
<name>A0A8J2MA20_9HEXA</name>
<comment type="caution">
    <text evidence="3">The sequence shown here is derived from an EMBL/GenBank/DDBJ whole genome shotgun (WGS) entry which is preliminary data.</text>
</comment>
<protein>
    <submittedName>
        <fullName evidence="3">Uncharacterized protein</fullName>
    </submittedName>
</protein>
<feature type="signal peptide" evidence="2">
    <location>
        <begin position="1"/>
        <end position="36"/>
    </location>
</feature>
<dbReference type="AlphaFoldDB" id="A0A8J2MA20"/>